<evidence type="ECO:0000313" key="16">
    <source>
        <dbReference type="Proteomes" id="UP000325218"/>
    </source>
</evidence>
<keyword evidence="16" id="KW-1185">Reference proteome</keyword>
<feature type="domain" description="Glycoside hydrolase family 42 N-terminal" evidence="12">
    <location>
        <begin position="31"/>
        <end position="400"/>
    </location>
</feature>
<dbReference type="InterPro" id="IPR013739">
    <property type="entry name" value="Beta_galactosidase_C"/>
</dbReference>
<evidence type="ECO:0000256" key="8">
    <source>
        <dbReference type="PIRNR" id="PIRNR001084"/>
    </source>
</evidence>
<feature type="active site" description="Proton donor" evidence="9">
    <location>
        <position position="167"/>
    </location>
</feature>
<dbReference type="PANTHER" id="PTHR36447">
    <property type="entry name" value="BETA-GALACTOSIDASE GANA"/>
    <property type="match status" value="1"/>
</dbReference>
<dbReference type="InterPro" id="IPR013780">
    <property type="entry name" value="Glyco_hydro_b"/>
</dbReference>
<evidence type="ECO:0000259" key="13">
    <source>
        <dbReference type="Pfam" id="PF08532"/>
    </source>
</evidence>
<dbReference type="GO" id="GO:0006012">
    <property type="term" value="P:galactose metabolic process"/>
    <property type="evidence" value="ECO:0007669"/>
    <property type="project" value="InterPro"/>
</dbReference>
<evidence type="ECO:0000256" key="1">
    <source>
        <dbReference type="ARBA" id="ARBA00001412"/>
    </source>
</evidence>
<feature type="binding site" evidence="11">
    <location>
        <position position="175"/>
    </location>
    <ligand>
        <name>Zn(2+)</name>
        <dbReference type="ChEBI" id="CHEBI:29105"/>
    </ligand>
</feature>
<dbReference type="PIRSF" id="PIRSF001084">
    <property type="entry name" value="B-galactosidase"/>
    <property type="match status" value="1"/>
</dbReference>
<proteinExistence type="inferred from homology"/>
<dbReference type="InterPro" id="IPR003476">
    <property type="entry name" value="Glyco_hydro_42"/>
</dbReference>
<evidence type="ECO:0000256" key="6">
    <source>
        <dbReference type="ARBA" id="ARBA00022833"/>
    </source>
</evidence>
<feature type="domain" description="Beta-galactosidase trimerisation" evidence="13">
    <location>
        <begin position="414"/>
        <end position="616"/>
    </location>
</feature>
<dbReference type="GO" id="GO:0004565">
    <property type="term" value="F:beta-galactosidase activity"/>
    <property type="evidence" value="ECO:0007669"/>
    <property type="project" value="UniProtKB-EC"/>
</dbReference>
<evidence type="ECO:0000256" key="4">
    <source>
        <dbReference type="ARBA" id="ARBA00022723"/>
    </source>
</evidence>
<dbReference type="Pfam" id="PF08533">
    <property type="entry name" value="Glyco_hydro_42C"/>
    <property type="match status" value="1"/>
</dbReference>
<keyword evidence="7 8" id="KW-0326">Glycosidase</keyword>
<dbReference type="Proteomes" id="UP000325218">
    <property type="component" value="Unassembled WGS sequence"/>
</dbReference>
<protein>
    <recommendedName>
        <fullName evidence="3 8">Beta-galactosidase</fullName>
        <shortName evidence="8">Beta-gal</shortName>
        <ecNumber evidence="3 8">3.2.1.23</ecNumber>
    </recommendedName>
</protein>
<keyword evidence="4 11" id="KW-0479">Metal-binding</keyword>
<dbReference type="InterPro" id="IPR013738">
    <property type="entry name" value="Beta_galactosidase_Trimer"/>
</dbReference>
<dbReference type="InterPro" id="IPR013529">
    <property type="entry name" value="Glyco_hydro_42_N"/>
</dbReference>
<dbReference type="AlphaFoldDB" id="A0A5D0D048"/>
<feature type="active site" description="Nucleophile" evidence="9">
    <location>
        <position position="323"/>
    </location>
</feature>
<dbReference type="Pfam" id="PF02449">
    <property type="entry name" value="Glyco_hydro_42"/>
    <property type="match status" value="1"/>
</dbReference>
<dbReference type="EMBL" id="VSDO01000001">
    <property type="protein sequence ID" value="TYA15313.1"/>
    <property type="molecule type" value="Genomic_DNA"/>
</dbReference>
<dbReference type="Gene3D" id="2.60.40.1180">
    <property type="entry name" value="Golgi alpha-mannosidase II"/>
    <property type="match status" value="1"/>
</dbReference>
<evidence type="ECO:0000256" key="9">
    <source>
        <dbReference type="PIRSR" id="PIRSR001084-1"/>
    </source>
</evidence>
<comment type="caution">
    <text evidence="15">The sequence shown here is derived from an EMBL/GenBank/DDBJ whole genome shotgun (WGS) entry which is preliminary data.</text>
</comment>
<comment type="catalytic activity">
    <reaction evidence="1 8">
        <text>Hydrolysis of terminal non-reducing beta-D-galactose residues in beta-D-galactosides.</text>
        <dbReference type="EC" id="3.2.1.23"/>
    </reaction>
</comment>
<dbReference type="Gene3D" id="3.20.20.80">
    <property type="entry name" value="Glycosidases"/>
    <property type="match status" value="1"/>
</dbReference>
<dbReference type="CDD" id="cd03143">
    <property type="entry name" value="A4_beta-galactosidase_middle_domain"/>
    <property type="match status" value="1"/>
</dbReference>
<reference evidence="15 16" key="1">
    <citation type="submission" date="2019-08" db="EMBL/GenBank/DDBJ databases">
        <title>Genome sequencing of Paenibacillus faecis DSM 23593(T).</title>
        <authorList>
            <person name="Kook J.-K."/>
            <person name="Park S.-N."/>
            <person name="Lim Y.K."/>
        </authorList>
    </citation>
    <scope>NUCLEOTIDE SEQUENCE [LARGE SCALE GENOMIC DNA]</scope>
    <source>
        <strain evidence="15 16">DSM 23593</strain>
    </source>
</reference>
<dbReference type="SUPFAM" id="SSF52317">
    <property type="entry name" value="Class I glutamine amidotransferase-like"/>
    <property type="match status" value="1"/>
</dbReference>
<name>A0A5D0D048_9BACL</name>
<keyword evidence="5 8" id="KW-0378">Hydrolase</keyword>
<evidence type="ECO:0000256" key="2">
    <source>
        <dbReference type="ARBA" id="ARBA00005940"/>
    </source>
</evidence>
<comment type="similarity">
    <text evidence="2 8">Belongs to the glycosyl hydrolase 42 family.</text>
</comment>
<accession>A0A5D0D048</accession>
<feature type="binding site" evidence="10">
    <location>
        <position position="166"/>
    </location>
    <ligand>
        <name>substrate</name>
    </ligand>
</feature>
<feature type="binding site" evidence="11">
    <location>
        <position position="173"/>
    </location>
    <ligand>
        <name>Zn(2+)</name>
        <dbReference type="ChEBI" id="CHEBI:29105"/>
    </ligand>
</feature>
<dbReference type="InterPro" id="IPR017853">
    <property type="entry name" value="GH"/>
</dbReference>
<keyword evidence="6 11" id="KW-0862">Zinc</keyword>
<evidence type="ECO:0000256" key="3">
    <source>
        <dbReference type="ARBA" id="ARBA00012756"/>
    </source>
</evidence>
<dbReference type="Pfam" id="PF08532">
    <property type="entry name" value="Glyco_hydro_42M"/>
    <property type="match status" value="1"/>
</dbReference>
<organism evidence="15 16">
    <name type="scientific">Paenibacillus faecis</name>
    <dbReference type="NCBI Taxonomy" id="862114"/>
    <lineage>
        <taxon>Bacteria</taxon>
        <taxon>Bacillati</taxon>
        <taxon>Bacillota</taxon>
        <taxon>Bacilli</taxon>
        <taxon>Bacillales</taxon>
        <taxon>Paenibacillaceae</taxon>
        <taxon>Paenibacillus</taxon>
    </lineage>
</organism>
<sequence>MPFCASRTRRNGGKVVRRKTWENNAVRIGVDYYPEQWDPGLWEEDIQLMKVTGVRIARVAEFAWSRLEPSSGIYQFDWLDRALDLFHKYGISVVIGTPTNTPPRWLTDLRPDILPVFADGRIYHPGVRGHRCFNSESMQVYGSRIVEKMAEHFGKHPAVIGWQIDNEFGLLDCHCPRCNAAFREWVKRKYGSIAAVNRAWGTVVWSGEYSDWCQIGTPLGGSPHQNPSYLLDYARFQWDAVASFQGNQIEIIRKQCPHHFVTHNFHSYPQRLDLHRVGKDLDFAAFDYYPNTSPDKQSTGPYSGALSLDVTRGIKRRNFWIMEQLSGPPGCWFPMWRSPYPGFIRAYAWQAIARGADAVVHFRWRSAVAGAEQFWHGLIDHSNVPGRKFDEFASLCAEVNMLSKKIKGTVLKHEAAILMSAEQLEALRIQPQAEGLDYYENIKDYHRALTKLGIGCDVIEWSEPLDGYKLVVAPSLYLLDAETACRLERFSSEGGTLILTSRTGVKDMNNQCVMSPLPGLLCSCSGVTVTEYDPIGQDMHELVDGNGRIFKCGQWCDILAPLDAEVLLRYAGDFYAGQPAVTVNRFGQGEVYYLGTHPEEAWLKRLFGDIAARRDIPAFPELPDGVQVTTRVAADRALLFVLNLSREVRRVTLPTEYYSLLDAEVRGKHVELAPYGVDILEVANQDQS</sequence>
<dbReference type="GO" id="GO:0046872">
    <property type="term" value="F:metal ion binding"/>
    <property type="evidence" value="ECO:0007669"/>
    <property type="project" value="UniProtKB-KW"/>
</dbReference>
<evidence type="ECO:0000256" key="11">
    <source>
        <dbReference type="PIRSR" id="PIRSR001084-3"/>
    </source>
</evidence>
<evidence type="ECO:0000256" key="7">
    <source>
        <dbReference type="ARBA" id="ARBA00023295"/>
    </source>
</evidence>
<feature type="binding site" evidence="11">
    <location>
        <position position="178"/>
    </location>
    <ligand>
        <name>Zn(2+)</name>
        <dbReference type="ChEBI" id="CHEBI:29105"/>
    </ligand>
</feature>
<dbReference type="Gene3D" id="3.40.50.880">
    <property type="match status" value="1"/>
</dbReference>
<gene>
    <name evidence="15" type="ORF">FRY98_06700</name>
</gene>
<feature type="binding site" evidence="10">
    <location>
        <position position="128"/>
    </location>
    <ligand>
        <name>substrate</name>
    </ligand>
</feature>
<dbReference type="InterPro" id="IPR029062">
    <property type="entry name" value="Class_I_gatase-like"/>
</dbReference>
<dbReference type="OrthoDB" id="9800974at2"/>
<evidence type="ECO:0000259" key="14">
    <source>
        <dbReference type="Pfam" id="PF08533"/>
    </source>
</evidence>
<dbReference type="SUPFAM" id="SSF51445">
    <property type="entry name" value="(Trans)glycosidases"/>
    <property type="match status" value="1"/>
</dbReference>
<feature type="binding site" evidence="11">
    <location>
        <position position="132"/>
    </location>
    <ligand>
        <name>Zn(2+)</name>
        <dbReference type="ChEBI" id="CHEBI:29105"/>
    </ligand>
</feature>
<dbReference type="PANTHER" id="PTHR36447:SF2">
    <property type="entry name" value="BETA-GALACTOSIDASE YESZ"/>
    <property type="match status" value="1"/>
</dbReference>
<feature type="domain" description="Beta-galactosidase C-terminal" evidence="14">
    <location>
        <begin position="625"/>
        <end position="681"/>
    </location>
</feature>
<dbReference type="GO" id="GO:0009341">
    <property type="term" value="C:beta-galactosidase complex"/>
    <property type="evidence" value="ECO:0007669"/>
    <property type="project" value="InterPro"/>
</dbReference>
<evidence type="ECO:0000313" key="15">
    <source>
        <dbReference type="EMBL" id="TYA15313.1"/>
    </source>
</evidence>
<dbReference type="EC" id="3.2.1.23" evidence="3 8"/>
<evidence type="ECO:0000259" key="12">
    <source>
        <dbReference type="Pfam" id="PF02449"/>
    </source>
</evidence>
<feature type="binding site" evidence="10">
    <location>
        <position position="332"/>
    </location>
    <ligand>
        <name>substrate</name>
    </ligand>
</feature>
<evidence type="ECO:0000256" key="10">
    <source>
        <dbReference type="PIRSR" id="PIRSR001084-2"/>
    </source>
</evidence>
<evidence type="ECO:0000256" key="5">
    <source>
        <dbReference type="ARBA" id="ARBA00022801"/>
    </source>
</evidence>